<protein>
    <recommendedName>
        <fullName evidence="3">AB hydrolase-1 domain-containing protein</fullName>
    </recommendedName>
</protein>
<dbReference type="AlphaFoldDB" id="A0A284QNL6"/>
<dbReference type="SUPFAM" id="SSF53474">
    <property type="entry name" value="alpha/beta-Hydrolases"/>
    <property type="match status" value="1"/>
</dbReference>
<organism evidence="1 2">
    <name type="scientific">Armillaria ostoyae</name>
    <name type="common">Armillaria root rot fungus</name>
    <dbReference type="NCBI Taxonomy" id="47428"/>
    <lineage>
        <taxon>Eukaryota</taxon>
        <taxon>Fungi</taxon>
        <taxon>Dikarya</taxon>
        <taxon>Basidiomycota</taxon>
        <taxon>Agaricomycotina</taxon>
        <taxon>Agaricomycetes</taxon>
        <taxon>Agaricomycetidae</taxon>
        <taxon>Agaricales</taxon>
        <taxon>Marasmiineae</taxon>
        <taxon>Physalacriaceae</taxon>
        <taxon>Armillaria</taxon>
    </lineage>
</organism>
<dbReference type="InterPro" id="IPR023214">
    <property type="entry name" value="HAD_sf"/>
</dbReference>
<dbReference type="EMBL" id="FUEG01000001">
    <property type="protein sequence ID" value="SJK98038.1"/>
    <property type="molecule type" value="Genomic_DNA"/>
</dbReference>
<dbReference type="STRING" id="47428.A0A284QNL6"/>
<evidence type="ECO:0000313" key="2">
    <source>
        <dbReference type="Proteomes" id="UP000219338"/>
    </source>
</evidence>
<gene>
    <name evidence="1" type="ORF">ARMOST_01294</name>
</gene>
<keyword evidence="2" id="KW-1185">Reference proteome</keyword>
<accession>A0A284QNL6</accession>
<name>A0A284QNL6_ARMOS</name>
<evidence type="ECO:0008006" key="3">
    <source>
        <dbReference type="Google" id="ProtNLM"/>
    </source>
</evidence>
<dbReference type="InterPro" id="IPR029058">
    <property type="entry name" value="AB_hydrolase_fold"/>
</dbReference>
<sequence length="347" mass="38528">MFRRALTGAWPPTISLCLRRPLITHRKLNIRRFAKTQLPPVPSNANMETYSIKEGIKVIERFFDLPLDYSNPEGEKIRVFARNLIPKSKAKTAKEEEELPYLVYLQGAPPAVLDMRFRSLISMIHEQGYQTLWMDPRGTGLSTHISPESLPASLTTDQAIADYLKFFRADSINDPAACMPLALETFMSSKRNYSSSTSTVASLLTKTQNDLGNLSLPGLLVFHFLSLHPTIDIMIWSSAQRRNVVWMLERAFGPHAGKPKLVWTRNQMGGRKNQTGKDLSCTIPHRGTISMWSLTSPYVDSREAAEKGNDLAATTDSLSSGAEGDNETLMAAIGILDCIKGAEDIAG</sequence>
<dbReference type="OrthoDB" id="1711508at2759"/>
<dbReference type="Proteomes" id="UP000219338">
    <property type="component" value="Unassembled WGS sequence"/>
</dbReference>
<dbReference type="Gene3D" id="3.40.50.1000">
    <property type="entry name" value="HAD superfamily/HAD-like"/>
    <property type="match status" value="1"/>
</dbReference>
<evidence type="ECO:0000313" key="1">
    <source>
        <dbReference type="EMBL" id="SJK98038.1"/>
    </source>
</evidence>
<reference evidence="2" key="1">
    <citation type="journal article" date="2017" name="Nat. Ecol. Evol.">
        <title>Genome expansion and lineage-specific genetic innovations in the forest pathogenic fungi Armillaria.</title>
        <authorList>
            <person name="Sipos G."/>
            <person name="Prasanna A.N."/>
            <person name="Walter M.C."/>
            <person name="O'Connor E."/>
            <person name="Balint B."/>
            <person name="Krizsan K."/>
            <person name="Kiss B."/>
            <person name="Hess J."/>
            <person name="Varga T."/>
            <person name="Slot J."/>
            <person name="Riley R."/>
            <person name="Boka B."/>
            <person name="Rigling D."/>
            <person name="Barry K."/>
            <person name="Lee J."/>
            <person name="Mihaltcheva S."/>
            <person name="LaButti K."/>
            <person name="Lipzen A."/>
            <person name="Waldron R."/>
            <person name="Moloney N.M."/>
            <person name="Sperisen C."/>
            <person name="Kredics L."/>
            <person name="Vagvoelgyi C."/>
            <person name="Patrignani A."/>
            <person name="Fitzpatrick D."/>
            <person name="Nagy I."/>
            <person name="Doyle S."/>
            <person name="Anderson J.B."/>
            <person name="Grigoriev I.V."/>
            <person name="Gueldener U."/>
            <person name="Muensterkoetter M."/>
            <person name="Nagy L.G."/>
        </authorList>
    </citation>
    <scope>NUCLEOTIDE SEQUENCE [LARGE SCALE GENOMIC DNA]</scope>
    <source>
        <strain evidence="2">C18/9</strain>
    </source>
</reference>
<proteinExistence type="predicted"/>